<gene>
    <name evidence="1" type="ORF">PXEA_LOCUS25598</name>
</gene>
<organism evidence="1 2">
    <name type="scientific">Protopolystoma xenopodis</name>
    <dbReference type="NCBI Taxonomy" id="117903"/>
    <lineage>
        <taxon>Eukaryota</taxon>
        <taxon>Metazoa</taxon>
        <taxon>Spiralia</taxon>
        <taxon>Lophotrochozoa</taxon>
        <taxon>Platyhelminthes</taxon>
        <taxon>Monogenea</taxon>
        <taxon>Polyopisthocotylea</taxon>
        <taxon>Polystomatidea</taxon>
        <taxon>Polystomatidae</taxon>
        <taxon>Protopolystoma</taxon>
    </lineage>
</organism>
<sequence length="55" mass="6025">MSGKPSSVSGATNLGAHSSRLLKRNEKYAGINLLRDVPRRLSDFGNNYAYNGLRT</sequence>
<proteinExistence type="predicted"/>
<reference evidence="1" key="1">
    <citation type="submission" date="2018-11" db="EMBL/GenBank/DDBJ databases">
        <authorList>
            <consortium name="Pathogen Informatics"/>
        </authorList>
    </citation>
    <scope>NUCLEOTIDE SEQUENCE</scope>
</reference>
<feature type="non-terminal residue" evidence="1">
    <location>
        <position position="55"/>
    </location>
</feature>
<comment type="caution">
    <text evidence="1">The sequence shown here is derived from an EMBL/GenBank/DDBJ whole genome shotgun (WGS) entry which is preliminary data.</text>
</comment>
<keyword evidence="2" id="KW-1185">Reference proteome</keyword>
<dbReference type="Proteomes" id="UP000784294">
    <property type="component" value="Unassembled WGS sequence"/>
</dbReference>
<evidence type="ECO:0000313" key="2">
    <source>
        <dbReference type="Proteomes" id="UP000784294"/>
    </source>
</evidence>
<name>A0A448XAB7_9PLAT</name>
<dbReference type="EMBL" id="CAAALY010130946">
    <property type="protein sequence ID" value="VEL32158.1"/>
    <property type="molecule type" value="Genomic_DNA"/>
</dbReference>
<dbReference type="AlphaFoldDB" id="A0A448XAB7"/>
<accession>A0A448XAB7</accession>
<protein>
    <submittedName>
        <fullName evidence="1">Uncharacterized protein</fullName>
    </submittedName>
</protein>
<evidence type="ECO:0000313" key="1">
    <source>
        <dbReference type="EMBL" id="VEL32158.1"/>
    </source>
</evidence>